<dbReference type="InterPro" id="IPR002767">
    <property type="entry name" value="Thiamine_BP"/>
</dbReference>
<dbReference type="InterPro" id="IPR051614">
    <property type="entry name" value="UPF0045_domain"/>
</dbReference>
<dbReference type="GO" id="GO:0005829">
    <property type="term" value="C:cytosol"/>
    <property type="evidence" value="ECO:0007669"/>
    <property type="project" value="TreeGrafter"/>
</dbReference>
<proteinExistence type="inferred from homology"/>
<dbReference type="Gene3D" id="3.30.70.930">
    <property type="match status" value="1"/>
</dbReference>
<dbReference type="PANTHER" id="PTHR33777">
    <property type="entry name" value="UPF0045 PROTEIN ECM15"/>
    <property type="match status" value="1"/>
</dbReference>
<dbReference type="SUPFAM" id="SSF89957">
    <property type="entry name" value="MTH1187/YkoF-like"/>
    <property type="match status" value="1"/>
</dbReference>
<evidence type="ECO:0000259" key="2">
    <source>
        <dbReference type="Pfam" id="PF01910"/>
    </source>
</evidence>
<organism evidence="3 4">
    <name type="scientific">Neobacillus cucumis</name>
    <dbReference type="NCBI Taxonomy" id="1740721"/>
    <lineage>
        <taxon>Bacteria</taxon>
        <taxon>Bacillati</taxon>
        <taxon>Bacillota</taxon>
        <taxon>Bacilli</taxon>
        <taxon>Bacillales</taxon>
        <taxon>Bacillaceae</taxon>
        <taxon>Neobacillus</taxon>
    </lineage>
</organism>
<dbReference type="Pfam" id="PF01910">
    <property type="entry name" value="Thiamine_BP"/>
    <property type="match status" value="1"/>
</dbReference>
<feature type="domain" description="Thiamine-binding protein" evidence="2">
    <location>
        <begin position="4"/>
        <end position="98"/>
    </location>
</feature>
<evidence type="ECO:0000256" key="1">
    <source>
        <dbReference type="ARBA" id="ARBA00010272"/>
    </source>
</evidence>
<sequence length="108" mass="12393">MAIVDVTVIPLGTETPSVSKYVASVQKVLRKYEEEGKIKFQLTPMNTIIEGELPVLFEVIQAMHEVPFSEGIQRVATTVRIDDRRDVKRTMEYKVERVNSLLNEKEDK</sequence>
<dbReference type="InterPro" id="IPR029756">
    <property type="entry name" value="MTH1187/YkoF-like"/>
</dbReference>
<dbReference type="EMBL" id="PGVE01000090">
    <property type="protein sequence ID" value="PLS01754.1"/>
    <property type="molecule type" value="Genomic_DNA"/>
</dbReference>
<dbReference type="NCBIfam" id="TIGR00106">
    <property type="entry name" value="MTH1187 family thiamine-binding protein"/>
    <property type="match status" value="1"/>
</dbReference>
<protein>
    <recommendedName>
        <fullName evidence="2">Thiamine-binding protein domain-containing protein</fullName>
    </recommendedName>
</protein>
<dbReference type="RefSeq" id="WP_101651203.1">
    <property type="nucleotide sequence ID" value="NZ_PGVE01000090.1"/>
</dbReference>
<dbReference type="AlphaFoldDB" id="A0A2N5H8B2"/>
<keyword evidence="4" id="KW-1185">Reference proteome</keyword>
<evidence type="ECO:0000313" key="3">
    <source>
        <dbReference type="EMBL" id="PLS01754.1"/>
    </source>
</evidence>
<gene>
    <name evidence="3" type="ORF">CVD27_24175</name>
</gene>
<name>A0A2N5H8B2_9BACI</name>
<comment type="caution">
    <text evidence="3">The sequence shown here is derived from an EMBL/GenBank/DDBJ whole genome shotgun (WGS) entry which is preliminary data.</text>
</comment>
<reference evidence="3 4" key="1">
    <citation type="submission" date="2017-11" db="EMBL/GenBank/DDBJ databases">
        <title>Comparitive Functional Genomics of Dry Heat Resistant strains isolated from the Viking Spacecraft.</title>
        <authorList>
            <person name="Seuylemezian A."/>
            <person name="Cooper K."/>
            <person name="Vaishampayan P."/>
        </authorList>
    </citation>
    <scope>NUCLEOTIDE SEQUENCE [LARGE SCALE GENOMIC DNA]</scope>
    <source>
        <strain evidence="3 4">V32-6</strain>
    </source>
</reference>
<comment type="similarity">
    <text evidence="1">Belongs to the UPF0045 family.</text>
</comment>
<evidence type="ECO:0000313" key="4">
    <source>
        <dbReference type="Proteomes" id="UP000234950"/>
    </source>
</evidence>
<dbReference type="PANTHER" id="PTHR33777:SF1">
    <property type="entry name" value="UPF0045 PROTEIN ECM15"/>
    <property type="match status" value="1"/>
</dbReference>
<dbReference type="OrthoDB" id="2147383at2"/>
<accession>A0A2N5H8B2</accession>
<dbReference type="Proteomes" id="UP000234950">
    <property type="component" value="Unassembled WGS sequence"/>
</dbReference>